<protein>
    <recommendedName>
        <fullName evidence="3">Aminoglycoside phosphotransferase domain-containing protein</fullName>
    </recommendedName>
</protein>
<name>A0A2T3APM8_AMORE</name>
<sequence length="432" mass="48751">MDASSIKSIARKAVKGLAPDGFVRYGTSCDILVEDKGMTTLVVGLLLQRQQSEDIEYPIPRYMVRVAKSIGAILKLEELHLDGEELSSIVRNAGLGTLKDHSPINAGAFSVTYKVSVEETIPKSYIIQLRWRGNLDSIYTLTTWLSANCRDSVPVPDSHRIQFRSSHGFLIQTSSYIDGIAANEVYPTLPTPQKVTLVRQIARAFKALWKIDVTGSREVAIGEAIAAVTTKNLTISVGPHRMHDLGGPFDSAKSYIRAWLHHCLEAYLRRCNDNDNFVRGFVESKLDASPADIDTIPIVLVHTDMGLHNMIVSNEPIDIILKSIIDWESVHCLPFLVTVPLLVESLFVRRPRCFDSIEYPDARMLRKAFWMEVGEEFKLRFQSLAACSFLRYYCFGLFLAKYVSFHCIPRQESDVKFLWKTSGVIVERFIEM</sequence>
<proteinExistence type="predicted"/>
<dbReference type="EMBL" id="KZ679019">
    <property type="protein sequence ID" value="PSS06963.1"/>
    <property type="molecule type" value="Genomic_DNA"/>
</dbReference>
<dbReference type="RefSeq" id="XP_024716619.1">
    <property type="nucleotide sequence ID" value="XM_024864843.1"/>
</dbReference>
<evidence type="ECO:0008006" key="3">
    <source>
        <dbReference type="Google" id="ProtNLM"/>
    </source>
</evidence>
<gene>
    <name evidence="1" type="ORF">M430DRAFT_23119</name>
</gene>
<dbReference type="InParanoid" id="A0A2T3APM8"/>
<dbReference type="Gene3D" id="3.90.1200.10">
    <property type="match status" value="1"/>
</dbReference>
<organism evidence="1 2">
    <name type="scientific">Amorphotheca resinae ATCC 22711</name>
    <dbReference type="NCBI Taxonomy" id="857342"/>
    <lineage>
        <taxon>Eukaryota</taxon>
        <taxon>Fungi</taxon>
        <taxon>Dikarya</taxon>
        <taxon>Ascomycota</taxon>
        <taxon>Pezizomycotina</taxon>
        <taxon>Leotiomycetes</taxon>
        <taxon>Helotiales</taxon>
        <taxon>Amorphothecaceae</taxon>
        <taxon>Amorphotheca</taxon>
    </lineage>
</organism>
<accession>A0A2T3APM8</accession>
<dbReference type="SUPFAM" id="SSF56112">
    <property type="entry name" value="Protein kinase-like (PK-like)"/>
    <property type="match status" value="1"/>
</dbReference>
<dbReference type="AlphaFoldDB" id="A0A2T3APM8"/>
<dbReference type="GeneID" id="36572924"/>
<keyword evidence="2" id="KW-1185">Reference proteome</keyword>
<dbReference type="InterPro" id="IPR051678">
    <property type="entry name" value="AGP_Transferase"/>
</dbReference>
<dbReference type="InterPro" id="IPR011009">
    <property type="entry name" value="Kinase-like_dom_sf"/>
</dbReference>
<dbReference type="OrthoDB" id="10003767at2759"/>
<dbReference type="PANTHER" id="PTHR21310">
    <property type="entry name" value="AMINOGLYCOSIDE PHOSPHOTRANSFERASE-RELATED-RELATED"/>
    <property type="match status" value="1"/>
</dbReference>
<evidence type="ECO:0000313" key="1">
    <source>
        <dbReference type="EMBL" id="PSS06963.1"/>
    </source>
</evidence>
<dbReference type="STRING" id="857342.A0A2T3APM8"/>
<dbReference type="Proteomes" id="UP000241818">
    <property type="component" value="Unassembled WGS sequence"/>
</dbReference>
<reference evidence="1 2" key="1">
    <citation type="journal article" date="2018" name="New Phytol.">
        <title>Comparative genomics and transcriptomics depict ericoid mycorrhizal fungi as versatile saprotrophs and plant mutualists.</title>
        <authorList>
            <person name="Martino E."/>
            <person name="Morin E."/>
            <person name="Grelet G.A."/>
            <person name="Kuo A."/>
            <person name="Kohler A."/>
            <person name="Daghino S."/>
            <person name="Barry K.W."/>
            <person name="Cichocki N."/>
            <person name="Clum A."/>
            <person name="Dockter R.B."/>
            <person name="Hainaut M."/>
            <person name="Kuo R.C."/>
            <person name="LaButti K."/>
            <person name="Lindahl B.D."/>
            <person name="Lindquist E.A."/>
            <person name="Lipzen A."/>
            <person name="Khouja H.R."/>
            <person name="Magnuson J."/>
            <person name="Murat C."/>
            <person name="Ohm R.A."/>
            <person name="Singer S.W."/>
            <person name="Spatafora J.W."/>
            <person name="Wang M."/>
            <person name="Veneault-Fourrey C."/>
            <person name="Henrissat B."/>
            <person name="Grigoriev I.V."/>
            <person name="Martin F.M."/>
            <person name="Perotto S."/>
        </authorList>
    </citation>
    <scope>NUCLEOTIDE SEQUENCE [LARGE SCALE GENOMIC DNA]</scope>
    <source>
        <strain evidence="1 2">ATCC 22711</strain>
    </source>
</reference>
<evidence type="ECO:0000313" key="2">
    <source>
        <dbReference type="Proteomes" id="UP000241818"/>
    </source>
</evidence>